<evidence type="ECO:0000313" key="3">
    <source>
        <dbReference type="Proteomes" id="UP001629249"/>
    </source>
</evidence>
<dbReference type="RefSeq" id="WP_408326380.1">
    <property type="nucleotide sequence ID" value="NZ_JAQQFH010000002.1"/>
</dbReference>
<dbReference type="SMART" id="SM01130">
    <property type="entry name" value="DHDPS"/>
    <property type="match status" value="1"/>
</dbReference>
<keyword evidence="1" id="KW-0456">Lyase</keyword>
<dbReference type="InterPro" id="IPR013785">
    <property type="entry name" value="Aldolase_TIM"/>
</dbReference>
<keyword evidence="3" id="KW-1185">Reference proteome</keyword>
<dbReference type="Pfam" id="PF00701">
    <property type="entry name" value="DHDPS"/>
    <property type="match status" value="1"/>
</dbReference>
<accession>A0ABW8ZIW5</accession>
<dbReference type="EMBL" id="JAQQFN010000005">
    <property type="protein sequence ID" value="MFL9883167.1"/>
    <property type="molecule type" value="Genomic_DNA"/>
</dbReference>
<sequence>MIGRIEGIVVPLVTPLAEDFRVCELSVQRLIESVRPHATALLPALSSGEGGQLKGSQWSTMVRYTVRYANGLPVCPGVIVDTDDELMARSRLAADIGAAGITVVVPPLDGTDTEAVIERFRRLSLASPLPLFLYHHGNEGDTDAVVQALSHLCQLPHVLGIKESSRRPEIVHALNQCALPCSVLQGWEDLLWQSPGADGHAVALANLEIGICARMRSTPSEPVQHEIDRLCEHYRLFDDDWYASIKRELHRRGVLSTALTAGAMHATLGVA</sequence>
<evidence type="ECO:0000256" key="1">
    <source>
        <dbReference type="ARBA" id="ARBA00023239"/>
    </source>
</evidence>
<protein>
    <submittedName>
        <fullName evidence="2">Dihydrodipicolinate synthase family protein</fullName>
    </submittedName>
</protein>
<dbReference type="Proteomes" id="UP001629249">
    <property type="component" value="Unassembled WGS sequence"/>
</dbReference>
<proteinExistence type="predicted"/>
<comment type="caution">
    <text evidence="2">The sequence shown here is derived from an EMBL/GenBank/DDBJ whole genome shotgun (WGS) entry which is preliminary data.</text>
</comment>
<dbReference type="PANTHER" id="PTHR42849:SF1">
    <property type="entry name" value="N-ACETYLNEURAMINATE LYASE"/>
    <property type="match status" value="1"/>
</dbReference>
<dbReference type="SUPFAM" id="SSF51569">
    <property type="entry name" value="Aldolase"/>
    <property type="match status" value="1"/>
</dbReference>
<dbReference type="Gene3D" id="3.20.20.70">
    <property type="entry name" value="Aldolase class I"/>
    <property type="match status" value="1"/>
</dbReference>
<dbReference type="InterPro" id="IPR002220">
    <property type="entry name" value="DapA-like"/>
</dbReference>
<dbReference type="PANTHER" id="PTHR42849">
    <property type="entry name" value="N-ACETYLNEURAMINATE LYASE"/>
    <property type="match status" value="1"/>
</dbReference>
<organism evidence="2 3">
    <name type="scientific">Paraburkholderia agricolaris</name>
    <dbReference type="NCBI Taxonomy" id="2152888"/>
    <lineage>
        <taxon>Bacteria</taxon>
        <taxon>Pseudomonadati</taxon>
        <taxon>Pseudomonadota</taxon>
        <taxon>Betaproteobacteria</taxon>
        <taxon>Burkholderiales</taxon>
        <taxon>Burkholderiaceae</taxon>
        <taxon>Paraburkholderia</taxon>
    </lineage>
</organism>
<name>A0ABW8ZIW5_9BURK</name>
<evidence type="ECO:0000313" key="2">
    <source>
        <dbReference type="EMBL" id="MFL9883167.1"/>
    </source>
</evidence>
<reference evidence="2 3" key="1">
    <citation type="journal article" date="2024" name="Chem. Sci.">
        <title>Discovery of megapolipeptins by genome mining of a Burkholderiales bacteria collection.</title>
        <authorList>
            <person name="Paulo B.S."/>
            <person name="Recchia M.J.J."/>
            <person name="Lee S."/>
            <person name="Fergusson C.H."/>
            <person name="Romanowski S.B."/>
            <person name="Hernandez A."/>
            <person name="Krull N."/>
            <person name="Liu D.Y."/>
            <person name="Cavanagh H."/>
            <person name="Bos A."/>
            <person name="Gray C.A."/>
            <person name="Murphy B.T."/>
            <person name="Linington R.G."/>
            <person name="Eustaquio A.S."/>
        </authorList>
    </citation>
    <scope>NUCLEOTIDE SEQUENCE [LARGE SCALE GENOMIC DNA]</scope>
    <source>
        <strain evidence="2 3">RL16-012-BIC-B</strain>
    </source>
</reference>
<gene>
    <name evidence="2" type="ORF">PQR66_09035</name>
</gene>
<dbReference type="CDD" id="cd00408">
    <property type="entry name" value="DHDPS-like"/>
    <property type="match status" value="1"/>
</dbReference>